<organism evidence="2 3">
    <name type="scientific">Algibacter agarivorans</name>
    <dbReference type="NCBI Taxonomy" id="1109741"/>
    <lineage>
        <taxon>Bacteria</taxon>
        <taxon>Pseudomonadati</taxon>
        <taxon>Bacteroidota</taxon>
        <taxon>Flavobacteriia</taxon>
        <taxon>Flavobacteriales</taxon>
        <taxon>Flavobacteriaceae</taxon>
        <taxon>Algibacter</taxon>
    </lineage>
</organism>
<sequence>MKKQLLFLTALLIYVLGFTQTFTNNFITYQVISATPPYTVQVTGYDFTNGSSSVTIPATVSNNSITYTVTVIGDQAFLGNTTTGAQITSVTIPNSVTFIGYRAFQSNLLTSVTIPDSVTQLSNLSFAENPQLSSVTLSANLTDIAQFSFVSCALTTIDIPSSVTAIGSNAFSNNQLTSVTIPSNVNSIATRAFYSNPLICVISQNSTPPSIDTPTGPNVSSDSFGNRSNINLTIPSNAATAYANATWTGFNSIAEGLTGFFIVNNITYTILSGNTVRTGGYNTAGGTVVNIPSTVTRSCMTYDVTEVGFFFQKNLTSVTIPSSVTVILPSAFSNNPNLVDAPLHNGITSIGSNAFNNCGLTSVNIPISMTTIENSTFSINNIASVTIPDNITSLGNSAFQNNNIANAVLSNNLTSIGDFAFENNSITSISFPSTLINIGQGAFMNNDLTSVTIPNGVTDIPMNAFLQNNIANLTIPNSVTSIGSAAFRSNQLTTVTIPASVTNIEDRAFNNNPFTDVTSLAITPPIITTTGDFMDTFASNRSTINLHIPTGTTGAYVTDSGALWTGFNPVTEDASLSATDFELENGIKIITNKDELKIISSGSAKLKNYSIYSITGAKVKKGTENTISINTLSNGIYILELNFDTGKLVKKFAK</sequence>
<dbReference type="Gene3D" id="3.80.10.10">
    <property type="entry name" value="Ribonuclease Inhibitor"/>
    <property type="match status" value="3"/>
</dbReference>
<dbReference type="EMBL" id="BAABJJ010000034">
    <property type="protein sequence ID" value="GAA4949293.1"/>
    <property type="molecule type" value="Genomic_DNA"/>
</dbReference>
<evidence type="ECO:0008006" key="4">
    <source>
        <dbReference type="Google" id="ProtNLM"/>
    </source>
</evidence>
<comment type="caution">
    <text evidence="2">The sequence shown here is derived from an EMBL/GenBank/DDBJ whole genome shotgun (WGS) entry which is preliminary data.</text>
</comment>
<dbReference type="InterPro" id="IPR032675">
    <property type="entry name" value="LRR_dom_sf"/>
</dbReference>
<name>A0ABP9GQ65_9FLAO</name>
<dbReference type="Pfam" id="PF13306">
    <property type="entry name" value="LRR_5"/>
    <property type="match status" value="2"/>
</dbReference>
<dbReference type="NCBIfam" id="TIGR04183">
    <property type="entry name" value="Por_Secre_tail"/>
    <property type="match status" value="1"/>
</dbReference>
<accession>A0ABP9GQ65</accession>
<dbReference type="RefSeq" id="WP_345192273.1">
    <property type="nucleotide sequence ID" value="NZ_BAABJJ010000034.1"/>
</dbReference>
<dbReference type="InterPro" id="IPR053139">
    <property type="entry name" value="Surface_bspA-like"/>
</dbReference>
<evidence type="ECO:0000313" key="2">
    <source>
        <dbReference type="EMBL" id="GAA4949293.1"/>
    </source>
</evidence>
<keyword evidence="1" id="KW-0732">Signal</keyword>
<protein>
    <recommendedName>
        <fullName evidence="4">Por secretion system C-terminal sorting domain-containing protein</fullName>
    </recommendedName>
</protein>
<evidence type="ECO:0000313" key="3">
    <source>
        <dbReference type="Proteomes" id="UP001501302"/>
    </source>
</evidence>
<gene>
    <name evidence="2" type="ORF">GCM10023314_23260</name>
</gene>
<dbReference type="InterPro" id="IPR026444">
    <property type="entry name" value="Secre_tail"/>
</dbReference>
<evidence type="ECO:0000256" key="1">
    <source>
        <dbReference type="ARBA" id="ARBA00022729"/>
    </source>
</evidence>
<keyword evidence="3" id="KW-1185">Reference proteome</keyword>
<dbReference type="SUPFAM" id="SSF52058">
    <property type="entry name" value="L domain-like"/>
    <property type="match status" value="1"/>
</dbReference>
<dbReference type="PANTHER" id="PTHR45661:SF3">
    <property type="entry name" value="IG-LIKE DOMAIN-CONTAINING PROTEIN"/>
    <property type="match status" value="1"/>
</dbReference>
<proteinExistence type="predicted"/>
<reference evidence="3" key="1">
    <citation type="journal article" date="2019" name="Int. J. Syst. Evol. Microbiol.">
        <title>The Global Catalogue of Microorganisms (GCM) 10K type strain sequencing project: providing services to taxonomists for standard genome sequencing and annotation.</title>
        <authorList>
            <consortium name="The Broad Institute Genomics Platform"/>
            <consortium name="The Broad Institute Genome Sequencing Center for Infectious Disease"/>
            <person name="Wu L."/>
            <person name="Ma J."/>
        </authorList>
    </citation>
    <scope>NUCLEOTIDE SEQUENCE [LARGE SCALE GENOMIC DNA]</scope>
    <source>
        <strain evidence="3">JCM 18285</strain>
    </source>
</reference>
<dbReference type="InterPro" id="IPR026906">
    <property type="entry name" value="LRR_5"/>
</dbReference>
<dbReference type="Proteomes" id="UP001501302">
    <property type="component" value="Unassembled WGS sequence"/>
</dbReference>
<dbReference type="PANTHER" id="PTHR45661">
    <property type="entry name" value="SURFACE ANTIGEN"/>
    <property type="match status" value="1"/>
</dbReference>